<dbReference type="EMBL" id="QGDL01000026">
    <property type="protein sequence ID" value="PWJ17991.1"/>
    <property type="molecule type" value="Genomic_DNA"/>
</dbReference>
<dbReference type="Pfam" id="PF00005">
    <property type="entry name" value="ABC_tran"/>
    <property type="match status" value="1"/>
</dbReference>
<keyword evidence="7" id="KW-1185">Reference proteome</keyword>
<dbReference type="PROSITE" id="PS00211">
    <property type="entry name" value="ABC_TRANSPORTER_1"/>
    <property type="match status" value="1"/>
</dbReference>
<evidence type="ECO:0000256" key="4">
    <source>
        <dbReference type="ARBA" id="ARBA00022840"/>
    </source>
</evidence>
<dbReference type="InterPro" id="IPR003439">
    <property type="entry name" value="ABC_transporter-like_ATP-bd"/>
</dbReference>
<dbReference type="SMART" id="SM00382">
    <property type="entry name" value="AAA"/>
    <property type="match status" value="1"/>
</dbReference>
<comment type="caution">
    <text evidence="6">The sequence shown here is derived from an EMBL/GenBank/DDBJ whole genome shotgun (WGS) entry which is preliminary data.</text>
</comment>
<evidence type="ECO:0000256" key="3">
    <source>
        <dbReference type="ARBA" id="ARBA00022741"/>
    </source>
</evidence>
<gene>
    <name evidence="6" type="ORF">A8806_1265</name>
</gene>
<dbReference type="CDD" id="cd03255">
    <property type="entry name" value="ABC_MJ0796_LolCDE_FtsE"/>
    <property type="match status" value="1"/>
</dbReference>
<evidence type="ECO:0000259" key="5">
    <source>
        <dbReference type="PROSITE" id="PS50893"/>
    </source>
</evidence>
<dbReference type="Proteomes" id="UP000245845">
    <property type="component" value="Unassembled WGS sequence"/>
</dbReference>
<evidence type="ECO:0000313" key="7">
    <source>
        <dbReference type="Proteomes" id="UP000245845"/>
    </source>
</evidence>
<dbReference type="AlphaFoldDB" id="A0A2Y9BME6"/>
<proteinExistence type="inferred from homology"/>
<dbReference type="InterPro" id="IPR017911">
    <property type="entry name" value="MacB-like_ATP-bd"/>
</dbReference>
<sequence>MIPILSAEKITKDYGKEKVLKGITLALYQETFTVILGPSGSGKSTLLNILSGMVKPTTGTVKYEDKIITTLSQTELADWKRNNIGYVFQNYMLLNNLTAEENIKVGISFQMTPLAFDRLTRILEIDGLLDKFPAQLSGGQQQRVAIARAVIKGTPFIFCDEATGALDEENSKKVVELLHSLKNTFGVTILFATHNEQIAHTANRIITMKDGMVTSDIANKNPVSANDMIWR</sequence>
<dbReference type="InterPro" id="IPR017871">
    <property type="entry name" value="ABC_transporter-like_CS"/>
</dbReference>
<accession>A0A2Y9BME6</accession>
<dbReference type="Gene3D" id="3.40.50.300">
    <property type="entry name" value="P-loop containing nucleotide triphosphate hydrolases"/>
    <property type="match status" value="1"/>
</dbReference>
<protein>
    <submittedName>
        <fullName evidence="6">Putative ABC transport system ATP-binding protein</fullName>
    </submittedName>
</protein>
<dbReference type="RefSeq" id="WP_109733968.1">
    <property type="nucleotide sequence ID" value="NZ_BAAACK010000027.1"/>
</dbReference>
<dbReference type="GO" id="GO:0005524">
    <property type="term" value="F:ATP binding"/>
    <property type="evidence" value="ECO:0007669"/>
    <property type="project" value="UniProtKB-KW"/>
</dbReference>
<dbReference type="OrthoDB" id="9791546at2"/>
<dbReference type="PANTHER" id="PTHR42798:SF2">
    <property type="entry name" value="ABC TRANSPORTER ATP-BINDING PROTEIN MG467-RELATED"/>
    <property type="match status" value="1"/>
</dbReference>
<evidence type="ECO:0000313" key="6">
    <source>
        <dbReference type="EMBL" id="PWJ17991.1"/>
    </source>
</evidence>
<comment type="similarity">
    <text evidence="1">Belongs to the ABC transporter superfamily.</text>
</comment>
<dbReference type="PANTHER" id="PTHR42798">
    <property type="entry name" value="LIPOPROTEIN-RELEASING SYSTEM ATP-BINDING PROTEIN LOLD"/>
    <property type="match status" value="1"/>
</dbReference>
<keyword evidence="3" id="KW-0547">Nucleotide-binding</keyword>
<reference evidence="6 7" key="1">
    <citation type="submission" date="2018-05" db="EMBL/GenBank/DDBJ databases">
        <title>The Hungate 1000. A catalogue of reference genomes from the rumen microbiome.</title>
        <authorList>
            <person name="Kelly W."/>
        </authorList>
    </citation>
    <scope>NUCLEOTIDE SEQUENCE [LARGE SCALE GENOMIC DNA]</scope>
    <source>
        <strain evidence="6 7">NLAE-zl-C242</strain>
    </source>
</reference>
<keyword evidence="2" id="KW-0813">Transport</keyword>
<dbReference type="InterPro" id="IPR003593">
    <property type="entry name" value="AAA+_ATPase"/>
</dbReference>
<dbReference type="InterPro" id="IPR027417">
    <property type="entry name" value="P-loop_NTPase"/>
</dbReference>
<keyword evidence="4 6" id="KW-0067">ATP-binding</keyword>
<dbReference type="SUPFAM" id="SSF52540">
    <property type="entry name" value="P-loop containing nucleoside triphosphate hydrolases"/>
    <property type="match status" value="1"/>
</dbReference>
<evidence type="ECO:0000256" key="1">
    <source>
        <dbReference type="ARBA" id="ARBA00005417"/>
    </source>
</evidence>
<organism evidence="6 7">
    <name type="scientific">Faecalicatena orotica</name>
    <dbReference type="NCBI Taxonomy" id="1544"/>
    <lineage>
        <taxon>Bacteria</taxon>
        <taxon>Bacillati</taxon>
        <taxon>Bacillota</taxon>
        <taxon>Clostridia</taxon>
        <taxon>Lachnospirales</taxon>
        <taxon>Lachnospiraceae</taxon>
        <taxon>Faecalicatena</taxon>
    </lineage>
</organism>
<name>A0A2Y9BME6_9FIRM</name>
<feature type="domain" description="ABC transporter" evidence="5">
    <location>
        <begin position="5"/>
        <end position="231"/>
    </location>
</feature>
<dbReference type="GO" id="GO:0016887">
    <property type="term" value="F:ATP hydrolysis activity"/>
    <property type="evidence" value="ECO:0007669"/>
    <property type="project" value="InterPro"/>
</dbReference>
<dbReference type="PROSITE" id="PS50893">
    <property type="entry name" value="ABC_TRANSPORTER_2"/>
    <property type="match status" value="1"/>
</dbReference>
<evidence type="ECO:0000256" key="2">
    <source>
        <dbReference type="ARBA" id="ARBA00022448"/>
    </source>
</evidence>